<dbReference type="Proteomes" id="UP000245884">
    <property type="component" value="Unassembled WGS sequence"/>
</dbReference>
<reference evidence="1 2" key="1">
    <citation type="journal article" date="2018" name="Mol. Biol. Evol.">
        <title>Broad Genomic Sampling Reveals a Smut Pathogenic Ancestry of the Fungal Clade Ustilaginomycotina.</title>
        <authorList>
            <person name="Kijpornyongpan T."/>
            <person name="Mondo S.J."/>
            <person name="Barry K."/>
            <person name="Sandor L."/>
            <person name="Lee J."/>
            <person name="Lipzen A."/>
            <person name="Pangilinan J."/>
            <person name="LaButti K."/>
            <person name="Hainaut M."/>
            <person name="Henrissat B."/>
            <person name="Grigoriev I.V."/>
            <person name="Spatafora J.W."/>
            <person name="Aime M.C."/>
        </authorList>
    </citation>
    <scope>NUCLEOTIDE SEQUENCE [LARGE SCALE GENOMIC DNA]</scope>
    <source>
        <strain evidence="1 2">MCA 5214</strain>
    </source>
</reference>
<name>A0A316UTJ8_9BASI</name>
<dbReference type="GeneID" id="37031365"/>
<sequence>MLLARTKVMKRGLRQIMVGSVTVSWGAIWEKGKNGSGAACVFIAQPSSLLAQRYLADSCGSLRAAQADVSSLAAPRYRLMIGRCLDAVLRIGP</sequence>
<dbReference type="AlphaFoldDB" id="A0A316UTJ8"/>
<keyword evidence="2" id="KW-1185">Reference proteome</keyword>
<organism evidence="1 2">
    <name type="scientific">Jaminaea rosea</name>
    <dbReference type="NCBI Taxonomy" id="1569628"/>
    <lineage>
        <taxon>Eukaryota</taxon>
        <taxon>Fungi</taxon>
        <taxon>Dikarya</taxon>
        <taxon>Basidiomycota</taxon>
        <taxon>Ustilaginomycotina</taxon>
        <taxon>Exobasidiomycetes</taxon>
        <taxon>Microstromatales</taxon>
        <taxon>Microstromatales incertae sedis</taxon>
        <taxon>Jaminaea</taxon>
    </lineage>
</organism>
<proteinExistence type="predicted"/>
<evidence type="ECO:0000313" key="2">
    <source>
        <dbReference type="Proteomes" id="UP000245884"/>
    </source>
</evidence>
<evidence type="ECO:0000313" key="1">
    <source>
        <dbReference type="EMBL" id="PWN26415.1"/>
    </source>
</evidence>
<accession>A0A316UTJ8</accession>
<dbReference type="RefSeq" id="XP_025361027.1">
    <property type="nucleotide sequence ID" value="XM_025509542.1"/>
</dbReference>
<protein>
    <submittedName>
        <fullName evidence="1">Uncharacterized protein</fullName>
    </submittedName>
</protein>
<dbReference type="EMBL" id="KZ819671">
    <property type="protein sequence ID" value="PWN26415.1"/>
    <property type="molecule type" value="Genomic_DNA"/>
</dbReference>
<gene>
    <name evidence="1" type="ORF">BDZ90DRAFT_38490</name>
</gene>